<dbReference type="WBParaSite" id="DME_0000387001-mRNA-1">
    <property type="protein sequence ID" value="DME_0000387001-mRNA-1"/>
    <property type="gene ID" value="DME_0000387001"/>
</dbReference>
<reference evidence="18" key="1">
    <citation type="submission" date="2016-04" db="UniProtKB">
        <authorList>
            <consortium name="WormBaseParasite"/>
        </authorList>
    </citation>
    <scope>IDENTIFICATION</scope>
</reference>
<feature type="transmembrane region" description="Helical" evidence="14">
    <location>
        <begin position="121"/>
        <end position="141"/>
    </location>
</feature>
<evidence type="ECO:0000256" key="1">
    <source>
        <dbReference type="ARBA" id="ARBA00004225"/>
    </source>
</evidence>
<evidence type="ECO:0000256" key="5">
    <source>
        <dbReference type="ARBA" id="ARBA00022679"/>
    </source>
</evidence>
<evidence type="ECO:0000256" key="6">
    <source>
        <dbReference type="ARBA" id="ARBA00022692"/>
    </source>
</evidence>
<keyword evidence="11 14" id="KW-0472">Membrane</keyword>
<dbReference type="Pfam" id="PF01040">
    <property type="entry name" value="UbiA"/>
    <property type="match status" value="1"/>
</dbReference>
<keyword evidence="17" id="KW-1185">Reference proteome</keyword>
<evidence type="ECO:0000256" key="13">
    <source>
        <dbReference type="ARBA" id="ARBA00047690"/>
    </source>
</evidence>
<dbReference type="CDD" id="cd13957">
    <property type="entry name" value="PT_UbiA_Cox10"/>
    <property type="match status" value="1"/>
</dbReference>
<evidence type="ECO:0000256" key="3">
    <source>
        <dbReference type="ARBA" id="ARBA00012292"/>
    </source>
</evidence>
<keyword evidence="10" id="KW-0350">Heme biosynthesis</keyword>
<dbReference type="PANTHER" id="PTHR43448">
    <property type="entry name" value="PROTOHEME IX FARNESYLTRANSFERASE, MITOCHONDRIAL"/>
    <property type="match status" value="1"/>
</dbReference>
<reference evidence="15 17" key="2">
    <citation type="submission" date="2018-11" db="EMBL/GenBank/DDBJ databases">
        <authorList>
            <consortium name="Pathogen Informatics"/>
        </authorList>
    </citation>
    <scope>NUCLEOTIDE SEQUENCE [LARGE SCALE GENOMIC DNA]</scope>
</reference>
<name>A0A0N4U9T7_DRAME</name>
<evidence type="ECO:0000256" key="12">
    <source>
        <dbReference type="ARBA" id="ARBA00030253"/>
    </source>
</evidence>
<dbReference type="FunFam" id="1.10.357.140:FF:000004">
    <property type="entry name" value="Protoheme IX farnesyltransferase, mitochondrial"/>
    <property type="match status" value="1"/>
</dbReference>
<dbReference type="InterPro" id="IPR000537">
    <property type="entry name" value="UbiA_prenyltransferase"/>
</dbReference>
<comment type="catalytic activity">
    <reaction evidence="13">
        <text>heme b + (2E,6E)-farnesyl diphosphate + H2O = Fe(II)-heme o + diphosphate</text>
        <dbReference type="Rhea" id="RHEA:28070"/>
        <dbReference type="ChEBI" id="CHEBI:15377"/>
        <dbReference type="ChEBI" id="CHEBI:33019"/>
        <dbReference type="ChEBI" id="CHEBI:60344"/>
        <dbReference type="ChEBI" id="CHEBI:60530"/>
        <dbReference type="ChEBI" id="CHEBI:175763"/>
        <dbReference type="EC" id="2.5.1.141"/>
    </reaction>
</comment>
<evidence type="ECO:0000313" key="16">
    <source>
        <dbReference type="Proteomes" id="UP000038040"/>
    </source>
</evidence>
<evidence type="ECO:0000256" key="2">
    <source>
        <dbReference type="ARBA" id="ARBA00005985"/>
    </source>
</evidence>
<dbReference type="STRING" id="318479.A0A0N4U9T7"/>
<dbReference type="PANTHER" id="PTHR43448:SF2">
    <property type="entry name" value="PROTOHEME IX FARNESYLTRANSFERASE, MITOCHONDRIAL"/>
    <property type="match status" value="1"/>
</dbReference>
<evidence type="ECO:0000256" key="11">
    <source>
        <dbReference type="ARBA" id="ARBA00023136"/>
    </source>
</evidence>
<dbReference type="InterPro" id="IPR006369">
    <property type="entry name" value="Protohaem_IX_farnesylTrfase"/>
</dbReference>
<comment type="similarity">
    <text evidence="2">Belongs to the UbiA prenyltransferase family.</text>
</comment>
<keyword evidence="6 14" id="KW-0812">Transmembrane</keyword>
<comment type="subcellular location">
    <subcellularLocation>
        <location evidence="1">Mitochondrion membrane</location>
        <topology evidence="1">Multi-pass membrane protein</topology>
    </subcellularLocation>
</comment>
<evidence type="ECO:0000256" key="4">
    <source>
        <dbReference type="ARBA" id="ARBA00016335"/>
    </source>
</evidence>
<dbReference type="Proteomes" id="UP000038040">
    <property type="component" value="Unplaced"/>
</dbReference>
<dbReference type="GO" id="GO:0008495">
    <property type="term" value="F:protoheme IX farnesyltransferase activity"/>
    <property type="evidence" value="ECO:0007669"/>
    <property type="project" value="UniProtKB-EC"/>
</dbReference>
<keyword evidence="7" id="KW-0809">Transit peptide</keyword>
<dbReference type="NCBIfam" id="TIGR01473">
    <property type="entry name" value="cyoE_ctaB"/>
    <property type="match status" value="1"/>
</dbReference>
<feature type="transmembrane region" description="Helical" evidence="14">
    <location>
        <begin position="95"/>
        <end position="115"/>
    </location>
</feature>
<dbReference type="GO" id="GO:0031966">
    <property type="term" value="C:mitochondrial membrane"/>
    <property type="evidence" value="ECO:0007669"/>
    <property type="project" value="UniProtKB-SubCell"/>
</dbReference>
<dbReference type="InterPro" id="IPR044878">
    <property type="entry name" value="UbiA_sf"/>
</dbReference>
<dbReference type="AlphaFoldDB" id="A0A0N4U9T7"/>
<evidence type="ECO:0000256" key="7">
    <source>
        <dbReference type="ARBA" id="ARBA00022946"/>
    </source>
</evidence>
<sequence>MESCEADKWSKIAPNGLLNGYFQLSKARLTALITVTAVGGFILSPVSIVFPTLVSCALGTALLSASANAYNHLLEAPYDAQMKRTQSRLLVVHKFTPLHTLFFANITALGGFSLLLWKCNLLTAILGILNVLLYAGIYTPLKRHHVGCTWVGAVVGAIPPVMGYTAATGIIDFPSLVLAAILFSWQFPHFNALSWNLRGEYTRAGYRLMCVIDEKLCRATVLRHSVALFALCSLAAPLSGLTQTSFAFDSIPINAYMVYLSFKFYQNADAKTSRALFRFSLLYLSLIMLMMVISNYGTNLKRPNHESNSTNVSGD</sequence>
<keyword evidence="8 14" id="KW-1133">Transmembrane helix</keyword>
<evidence type="ECO:0000313" key="18">
    <source>
        <dbReference type="WBParaSite" id="DME_0000387001-mRNA-1"/>
    </source>
</evidence>
<protein>
    <recommendedName>
        <fullName evidence="4">Protoheme IX farnesyltransferase, mitochondrial</fullName>
        <ecNumber evidence="3">2.5.1.141</ecNumber>
    </recommendedName>
    <alternativeName>
        <fullName evidence="12">Heme O synthase</fullName>
    </alternativeName>
</protein>
<dbReference type="OrthoDB" id="5211at2759"/>
<evidence type="ECO:0000256" key="8">
    <source>
        <dbReference type="ARBA" id="ARBA00022989"/>
    </source>
</evidence>
<evidence type="ECO:0000313" key="15">
    <source>
        <dbReference type="EMBL" id="VDN57902.1"/>
    </source>
</evidence>
<evidence type="ECO:0000256" key="9">
    <source>
        <dbReference type="ARBA" id="ARBA00023128"/>
    </source>
</evidence>
<keyword evidence="5" id="KW-0808">Transferase</keyword>
<proteinExistence type="inferred from homology"/>
<keyword evidence="9" id="KW-0496">Mitochondrion</keyword>
<dbReference type="EMBL" id="UYYG01001163">
    <property type="protein sequence ID" value="VDN57902.1"/>
    <property type="molecule type" value="Genomic_DNA"/>
</dbReference>
<dbReference type="HAMAP" id="MF_00154">
    <property type="entry name" value="CyoE_CtaB"/>
    <property type="match status" value="1"/>
</dbReference>
<accession>A0A0N4U9T7</accession>
<dbReference type="GO" id="GO:0006784">
    <property type="term" value="P:heme A biosynthetic process"/>
    <property type="evidence" value="ECO:0007669"/>
    <property type="project" value="TreeGrafter"/>
</dbReference>
<gene>
    <name evidence="15" type="ORF">DME_LOCUS7875</name>
</gene>
<dbReference type="Proteomes" id="UP000274756">
    <property type="component" value="Unassembled WGS sequence"/>
</dbReference>
<feature type="transmembrane region" description="Helical" evidence="14">
    <location>
        <begin position="29"/>
        <end position="46"/>
    </location>
</feature>
<dbReference type="EC" id="2.5.1.141" evidence="3"/>
<evidence type="ECO:0000256" key="10">
    <source>
        <dbReference type="ARBA" id="ARBA00023133"/>
    </source>
</evidence>
<feature type="transmembrane region" description="Helical" evidence="14">
    <location>
        <begin position="216"/>
        <end position="238"/>
    </location>
</feature>
<organism evidence="16 18">
    <name type="scientific">Dracunculus medinensis</name>
    <name type="common">Guinea worm</name>
    <dbReference type="NCBI Taxonomy" id="318479"/>
    <lineage>
        <taxon>Eukaryota</taxon>
        <taxon>Metazoa</taxon>
        <taxon>Ecdysozoa</taxon>
        <taxon>Nematoda</taxon>
        <taxon>Chromadorea</taxon>
        <taxon>Rhabditida</taxon>
        <taxon>Spirurina</taxon>
        <taxon>Dracunculoidea</taxon>
        <taxon>Dracunculidae</taxon>
        <taxon>Dracunculus</taxon>
    </lineage>
</organism>
<evidence type="ECO:0000313" key="17">
    <source>
        <dbReference type="Proteomes" id="UP000274756"/>
    </source>
</evidence>
<feature type="transmembrane region" description="Helical" evidence="14">
    <location>
        <begin position="276"/>
        <end position="297"/>
    </location>
</feature>
<dbReference type="Gene3D" id="1.10.357.140">
    <property type="entry name" value="UbiA prenyltransferase"/>
    <property type="match status" value="1"/>
</dbReference>
<evidence type="ECO:0000256" key="14">
    <source>
        <dbReference type="SAM" id="Phobius"/>
    </source>
</evidence>